<keyword evidence="1" id="KW-1133">Transmembrane helix</keyword>
<reference evidence="3" key="1">
    <citation type="submission" date="2016-10" db="EMBL/GenBank/DDBJ databases">
        <authorList>
            <person name="Varghese N."/>
            <person name="Submissions S."/>
        </authorList>
    </citation>
    <scope>NUCLEOTIDE SEQUENCE [LARGE SCALE GENOMIC DNA]</scope>
    <source>
        <strain evidence="3">DSM 25055</strain>
    </source>
</reference>
<protein>
    <submittedName>
        <fullName evidence="2">Uncharacterized protein</fullName>
    </submittedName>
</protein>
<keyword evidence="3" id="KW-1185">Reference proteome</keyword>
<sequence>MVDDFAGPRKLRYFLYLLLFVVFGAVISKILADFYGIEFLEPIFWWFVENPMALFELAGFFSIIALIVIVGAKVLELADDSGF</sequence>
<evidence type="ECO:0000313" key="3">
    <source>
        <dbReference type="Proteomes" id="UP000199114"/>
    </source>
</evidence>
<evidence type="ECO:0000256" key="1">
    <source>
        <dbReference type="SAM" id="Phobius"/>
    </source>
</evidence>
<evidence type="ECO:0000313" key="2">
    <source>
        <dbReference type="EMBL" id="SER51339.1"/>
    </source>
</evidence>
<dbReference type="EMBL" id="FOFD01000006">
    <property type="protein sequence ID" value="SER51339.1"/>
    <property type="molecule type" value="Genomic_DNA"/>
</dbReference>
<organism evidence="2 3">
    <name type="scientific">Natrinema salaciae</name>
    <dbReference type="NCBI Taxonomy" id="1186196"/>
    <lineage>
        <taxon>Archaea</taxon>
        <taxon>Methanobacteriati</taxon>
        <taxon>Methanobacteriota</taxon>
        <taxon>Stenosarchaea group</taxon>
        <taxon>Halobacteria</taxon>
        <taxon>Halobacteriales</taxon>
        <taxon>Natrialbaceae</taxon>
        <taxon>Natrinema</taxon>
    </lineage>
</organism>
<name>A0A1H9PU78_9EURY</name>
<keyword evidence="1" id="KW-0812">Transmembrane</keyword>
<feature type="transmembrane region" description="Helical" evidence="1">
    <location>
        <begin position="52"/>
        <end position="75"/>
    </location>
</feature>
<dbReference type="Proteomes" id="UP000199114">
    <property type="component" value="Unassembled WGS sequence"/>
</dbReference>
<proteinExistence type="predicted"/>
<keyword evidence="1" id="KW-0472">Membrane</keyword>
<dbReference type="STRING" id="1186196.SAMN04489841_3967"/>
<dbReference type="AlphaFoldDB" id="A0A1H9PU78"/>
<dbReference type="RefSeq" id="WP_090620850.1">
    <property type="nucleotide sequence ID" value="NZ_FOFD01000006.1"/>
</dbReference>
<dbReference type="OrthoDB" id="275222at2157"/>
<gene>
    <name evidence="2" type="ORF">SAMN04489841_3967</name>
</gene>
<feature type="transmembrane region" description="Helical" evidence="1">
    <location>
        <begin position="12"/>
        <end position="32"/>
    </location>
</feature>
<accession>A0A1H9PU78</accession>